<feature type="non-terminal residue" evidence="1">
    <location>
        <position position="1"/>
    </location>
</feature>
<protein>
    <submittedName>
        <fullName evidence="1">Uncharacterized protein</fullName>
    </submittedName>
</protein>
<evidence type="ECO:0000313" key="2">
    <source>
        <dbReference type="Proteomes" id="UP001174909"/>
    </source>
</evidence>
<keyword evidence="2" id="KW-1185">Reference proteome</keyword>
<dbReference type="EMBL" id="CASHTH010002763">
    <property type="protein sequence ID" value="CAI8034959.1"/>
    <property type="molecule type" value="Genomic_DNA"/>
</dbReference>
<proteinExistence type="predicted"/>
<name>A0AA35WW29_GEOBA</name>
<organism evidence="1 2">
    <name type="scientific">Geodia barretti</name>
    <name type="common">Barrett's horny sponge</name>
    <dbReference type="NCBI Taxonomy" id="519541"/>
    <lineage>
        <taxon>Eukaryota</taxon>
        <taxon>Metazoa</taxon>
        <taxon>Porifera</taxon>
        <taxon>Demospongiae</taxon>
        <taxon>Heteroscleromorpha</taxon>
        <taxon>Tetractinellida</taxon>
        <taxon>Astrophorina</taxon>
        <taxon>Geodiidae</taxon>
        <taxon>Geodia</taxon>
    </lineage>
</organism>
<comment type="caution">
    <text evidence="1">The sequence shown here is derived from an EMBL/GenBank/DDBJ whole genome shotgun (WGS) entry which is preliminary data.</text>
</comment>
<dbReference type="Proteomes" id="UP001174909">
    <property type="component" value="Unassembled WGS sequence"/>
</dbReference>
<evidence type="ECO:0000313" key="1">
    <source>
        <dbReference type="EMBL" id="CAI8034959.1"/>
    </source>
</evidence>
<reference evidence="1" key="1">
    <citation type="submission" date="2023-03" db="EMBL/GenBank/DDBJ databases">
        <authorList>
            <person name="Steffen K."/>
            <person name="Cardenas P."/>
        </authorList>
    </citation>
    <scope>NUCLEOTIDE SEQUENCE</scope>
</reference>
<sequence length="87" mass="8976">IFLSALSQSVEDCTATVHIVGTTQAPNQIDIPLGTVCVECVVNGEVDTSTTTFLIGNSPITSLDGGVLVVDTSMTFQASPDPDFAVC</sequence>
<dbReference type="AlphaFoldDB" id="A0AA35WW29"/>
<accession>A0AA35WW29</accession>
<gene>
    <name evidence="1" type="ORF">GBAR_LOCUS19631</name>
</gene>